<dbReference type="InterPro" id="IPR000863">
    <property type="entry name" value="Sulfotransferase_dom"/>
</dbReference>
<evidence type="ECO:0000256" key="1">
    <source>
        <dbReference type="ARBA" id="ARBA00005771"/>
    </source>
</evidence>
<evidence type="ECO:0000313" key="4">
    <source>
        <dbReference type="Proteomes" id="UP000694888"/>
    </source>
</evidence>
<dbReference type="GeneID" id="101850029"/>
<keyword evidence="4" id="KW-1185">Reference proteome</keyword>
<accession>A0ABM1VYV1</accession>
<gene>
    <name evidence="5" type="primary">LOC101850029</name>
</gene>
<organism evidence="4 5">
    <name type="scientific">Aplysia californica</name>
    <name type="common">California sea hare</name>
    <dbReference type="NCBI Taxonomy" id="6500"/>
    <lineage>
        <taxon>Eukaryota</taxon>
        <taxon>Metazoa</taxon>
        <taxon>Spiralia</taxon>
        <taxon>Lophotrochozoa</taxon>
        <taxon>Mollusca</taxon>
        <taxon>Gastropoda</taxon>
        <taxon>Heterobranchia</taxon>
        <taxon>Euthyneura</taxon>
        <taxon>Tectipleura</taxon>
        <taxon>Aplysiida</taxon>
        <taxon>Aplysioidea</taxon>
        <taxon>Aplysiidae</taxon>
        <taxon>Aplysia</taxon>
    </lineage>
</organism>
<feature type="domain" description="Sulfotransferase" evidence="3">
    <location>
        <begin position="90"/>
        <end position="322"/>
    </location>
</feature>
<comment type="similarity">
    <text evidence="1">Belongs to the sulfotransferase 1 family.</text>
</comment>
<sequence length="330" mass="38350">MLLSVERMGLLQRFKSFLYQQMVKYQVILYLLPMLQPFAKYFAGTGSKGNHRITDKSGKSFPVCKLNGKLFPAFGLGRLQTIPDVSIRRDDVLLGGYPKTGCHWVHEILHMLVNGKSELTKYGKGLGGMIDAIPDIILDSLSSPRVLNSHMLYDDLPKGVKEHRTKIVITVRNPKDTVVSFYNHVRNLEEFYTYTGEFNDYFDLWIEGNVDYGSYFDFYLSWDELLKNPERHPVLLVKYEDIKAQPMENIKRIAQFLEVDVTDEFVAEIVEKTSFNSMKSKRAKDMSAKLFRKGKVGDWRNWLSEEQSEAIDKQWQKKMQGCIYQPHYNE</sequence>
<proteinExistence type="inferred from homology"/>
<keyword evidence="2" id="KW-0808">Transferase</keyword>
<reference evidence="5" key="1">
    <citation type="submission" date="2025-08" db="UniProtKB">
        <authorList>
            <consortium name="RefSeq"/>
        </authorList>
    </citation>
    <scope>IDENTIFICATION</scope>
</reference>
<name>A0ABM1VYV1_APLCA</name>
<evidence type="ECO:0000313" key="5">
    <source>
        <dbReference type="RefSeq" id="XP_035827594.1"/>
    </source>
</evidence>
<dbReference type="InterPro" id="IPR027417">
    <property type="entry name" value="P-loop_NTPase"/>
</dbReference>
<dbReference type="PANTHER" id="PTHR11783">
    <property type="entry name" value="SULFOTRANSFERASE SULT"/>
    <property type="match status" value="1"/>
</dbReference>
<dbReference type="Proteomes" id="UP000694888">
    <property type="component" value="Unplaced"/>
</dbReference>
<dbReference type="Pfam" id="PF00685">
    <property type="entry name" value="Sulfotransfer_1"/>
    <property type="match status" value="1"/>
</dbReference>
<evidence type="ECO:0000259" key="3">
    <source>
        <dbReference type="Pfam" id="PF00685"/>
    </source>
</evidence>
<dbReference type="RefSeq" id="XP_035827594.1">
    <property type="nucleotide sequence ID" value="XM_035971701.1"/>
</dbReference>
<evidence type="ECO:0000256" key="2">
    <source>
        <dbReference type="ARBA" id="ARBA00022679"/>
    </source>
</evidence>
<dbReference type="SUPFAM" id="SSF52540">
    <property type="entry name" value="P-loop containing nucleoside triphosphate hydrolases"/>
    <property type="match status" value="1"/>
</dbReference>
<protein>
    <submittedName>
        <fullName evidence="5">Sulfotransferase 6B1 isoform X1</fullName>
    </submittedName>
</protein>
<dbReference type="Gene3D" id="3.40.50.300">
    <property type="entry name" value="P-loop containing nucleotide triphosphate hydrolases"/>
    <property type="match status" value="1"/>
</dbReference>